<dbReference type="Pfam" id="PF13569">
    <property type="entry name" value="DUF4132"/>
    <property type="match status" value="1"/>
</dbReference>
<feature type="domain" description="DUF7737" evidence="2">
    <location>
        <begin position="894"/>
        <end position="997"/>
    </location>
</feature>
<dbReference type="Proteomes" id="UP000293483">
    <property type="component" value="Unassembled WGS sequence"/>
</dbReference>
<dbReference type="RefSeq" id="WP_130146607.1">
    <property type="nucleotide sequence ID" value="NZ_SGSU01000013.1"/>
</dbReference>
<evidence type="ECO:0000313" key="3">
    <source>
        <dbReference type="EMBL" id="RZG65874.1"/>
    </source>
</evidence>
<proteinExistence type="predicted"/>
<name>A0A4V2DP93_9GAMM</name>
<evidence type="ECO:0000259" key="2">
    <source>
        <dbReference type="Pfam" id="PF24879"/>
    </source>
</evidence>
<evidence type="ECO:0000313" key="4">
    <source>
        <dbReference type="Proteomes" id="UP000293483"/>
    </source>
</evidence>
<organism evidence="3 4">
    <name type="scientific">Acinetobacter bouvetii</name>
    <dbReference type="NCBI Taxonomy" id="202951"/>
    <lineage>
        <taxon>Bacteria</taxon>
        <taxon>Pseudomonadati</taxon>
        <taxon>Pseudomonadota</taxon>
        <taxon>Gammaproteobacteria</taxon>
        <taxon>Moraxellales</taxon>
        <taxon>Moraxellaceae</taxon>
        <taxon>Acinetobacter</taxon>
    </lineage>
</organism>
<reference evidence="3 4" key="1">
    <citation type="submission" date="2019-02" db="EMBL/GenBank/DDBJ databases">
        <title>The Batch Genome Submission of Acinetobacter spp. strains.</title>
        <authorList>
            <person name="Qin J."/>
            <person name="Hu Y."/>
            <person name="Ye H."/>
            <person name="Wei L."/>
            <person name="Feng Y."/>
            <person name="Zong Z."/>
        </authorList>
    </citation>
    <scope>NUCLEOTIDE SEQUENCE [LARGE SCALE GENOMIC DNA]</scope>
    <source>
        <strain evidence="3 4">WCHABo060081</strain>
    </source>
</reference>
<dbReference type="AlphaFoldDB" id="A0A4V2DP93"/>
<feature type="domain" description="DUF4132" evidence="1">
    <location>
        <begin position="607"/>
        <end position="773"/>
    </location>
</feature>
<evidence type="ECO:0000259" key="1">
    <source>
        <dbReference type="Pfam" id="PF13569"/>
    </source>
</evidence>
<accession>A0A4V2DP93</accession>
<comment type="caution">
    <text evidence="3">The sequence shown here is derived from an EMBL/GenBank/DDBJ whole genome shotgun (WGS) entry which is preliminary data.</text>
</comment>
<sequence>MQTQEEFQQAVTKNIQILQAERNQDLRDCYQAQLNYLQQCGEQGIQPHLQQLWITYVESYESNIVLQEATLSLSQYLQHLVDYYAAHTEQRQDMMQIFLNFEKIDQAYRFPHAVGRGIRVLKTACAGIDQAELVNLFLQRTLQIQRKTIELIQLMNQHAAYLYPEKMLDYAALKTWARQQLRVFSNTEKADLWYWLLTVLLEIRPQNLETRVLNHYDKTVLHQYFFGMFLVAIEDEDITLFEERSFILLIEQFLQFIKLIRDRRLIQLITKMVSQKAKRKQLSQALIAVLKQINFVQLSHFGFFPTKQLEKYQQKIHETVQHYQSPVLNEETVATVQMQMLDYQLPFSDEEAAVGAFLRQGNARLAWVAVLQKEFDALAVDEKQQWYKFWKHVDAVSSAKPTKKWLLDAEKIWQQSPVIQNHYLDQLQHWWTVMKKHAVADTRPFNSKNENTLKGIVWFQQFQKTRQDELLNVLTLMSEYCYRKIAGVGATSAVLGGVCLHALAQHGLTGLAKLSFLQKKIRYELGQKVIRKALNEAAVSNHLTVDEIKEVVAEDFDFIQGKSIHPVAWGDYQLGLHCVGDTQCEVWIESDQQVAASTIKGLTSSSVYKDLKKQAALIARQIKVYALGFEEALLQERHWSYGFWQQYVAGHGILGWLAGRLIWQLELQNSEQVIGCYQADTQHWLDVRQQVITVNADQIKSLRLWHPIEATLDEVKAWREYILIKQIQQPFRQAFREVYIATETELKEQQSLRFAYHYLQQSKFRAVATGRAWNYEIQGGWDNVSLPSRYFPAQGIIAILAVDFPKHSTLLNEQGVYAYIKTQEIKFSTSQGQLIDLNDVPKLIFSEVMRDADYFIQGCSIGLDYALELTGFPEEMQRYYSQRYQSTLSQIIVNRHDSLDHILSRLDIAYQCRLDSHFVYVQGQLHEYKIHLGTGHIFMSPNDQFICIVPQQKLEAVHVAHLFLPFEDDAMLSLILSKVLLLAQDHQIKDELIQQQIKVA</sequence>
<dbReference type="Pfam" id="PF24879">
    <property type="entry name" value="DUF7737"/>
    <property type="match status" value="1"/>
</dbReference>
<protein>
    <submittedName>
        <fullName evidence="3">DUF4132 domain-containing protein</fullName>
    </submittedName>
</protein>
<dbReference type="InterPro" id="IPR056639">
    <property type="entry name" value="DUF7737"/>
</dbReference>
<dbReference type="InterPro" id="IPR025406">
    <property type="entry name" value="DUF4132"/>
</dbReference>
<dbReference type="EMBL" id="SGSU01000013">
    <property type="protein sequence ID" value="RZG65874.1"/>
    <property type="molecule type" value="Genomic_DNA"/>
</dbReference>
<gene>
    <name evidence="3" type="ORF">EXE25_11990</name>
</gene>